<evidence type="ECO:0000313" key="2">
    <source>
        <dbReference type="EMBL" id="VDN29217.1"/>
    </source>
</evidence>
<dbReference type="EMBL" id="UYRT01084725">
    <property type="protein sequence ID" value="VDN29217.1"/>
    <property type="molecule type" value="Genomic_DNA"/>
</dbReference>
<dbReference type="PANTHER" id="PTHR46384:SF1">
    <property type="entry name" value="MOTILE SPERM DOMAIN-CONTAINING PROTEIN 2"/>
    <property type="match status" value="1"/>
</dbReference>
<dbReference type="OrthoDB" id="407959at2759"/>
<dbReference type="Proteomes" id="UP000271098">
    <property type="component" value="Unassembled WGS sequence"/>
</dbReference>
<reference evidence="4" key="1">
    <citation type="submission" date="2016-06" db="UniProtKB">
        <authorList>
            <consortium name="WormBaseParasite"/>
        </authorList>
    </citation>
    <scope>IDENTIFICATION</scope>
</reference>
<evidence type="ECO:0000313" key="4">
    <source>
        <dbReference type="WBParaSite" id="GPUH_0001714601-mRNA-1"/>
    </source>
</evidence>
<dbReference type="WBParaSite" id="GPUH_0001714601-mRNA-1">
    <property type="protein sequence ID" value="GPUH_0001714601-mRNA-1"/>
    <property type="gene ID" value="GPUH_0001714601"/>
</dbReference>
<dbReference type="GO" id="GO:0140284">
    <property type="term" value="C:endoplasmic reticulum-endosome membrane contact site"/>
    <property type="evidence" value="ECO:0007669"/>
    <property type="project" value="TreeGrafter"/>
</dbReference>
<reference evidence="2 3" key="2">
    <citation type="submission" date="2018-11" db="EMBL/GenBank/DDBJ databases">
        <authorList>
            <consortium name="Pathogen Informatics"/>
        </authorList>
    </citation>
    <scope>NUCLEOTIDE SEQUENCE [LARGE SCALE GENOMIC DNA]</scope>
</reference>
<dbReference type="Gene3D" id="3.40.525.10">
    <property type="entry name" value="CRAL-TRIO lipid binding domain"/>
    <property type="match status" value="1"/>
</dbReference>
<sequence length="99" mass="11632">MVPDLELLKFVFRACKYYYPSCVSALLIFENPGMLKAPWMLLRTLMSTEMQHLLRHVTRTSLPAFVPLKYIPMRYGGEVNTFFFYNDALRITKIKSLAY</sequence>
<evidence type="ECO:0000313" key="3">
    <source>
        <dbReference type="Proteomes" id="UP000271098"/>
    </source>
</evidence>
<dbReference type="PANTHER" id="PTHR46384">
    <property type="entry name" value="MOTILE SPERM DOMAIN-CONTAINING PROTEIN 2"/>
    <property type="match status" value="1"/>
</dbReference>
<dbReference type="InterPro" id="IPR036865">
    <property type="entry name" value="CRAL-TRIO_dom_sf"/>
</dbReference>
<name>A0A183E833_9BILA</name>
<organism evidence="4">
    <name type="scientific">Gongylonema pulchrum</name>
    <dbReference type="NCBI Taxonomy" id="637853"/>
    <lineage>
        <taxon>Eukaryota</taxon>
        <taxon>Metazoa</taxon>
        <taxon>Ecdysozoa</taxon>
        <taxon>Nematoda</taxon>
        <taxon>Chromadorea</taxon>
        <taxon>Rhabditida</taxon>
        <taxon>Spirurina</taxon>
        <taxon>Spiruromorpha</taxon>
        <taxon>Spiruroidea</taxon>
        <taxon>Gongylonematidae</taxon>
        <taxon>Gongylonema</taxon>
    </lineage>
</organism>
<gene>
    <name evidence="2" type="ORF">GPUH_LOCUS17122</name>
</gene>
<protein>
    <submittedName>
        <fullName evidence="4">CRAL-TRIO domain-containing protein</fullName>
    </submittedName>
</protein>
<accession>A0A183E833</accession>
<dbReference type="PROSITE" id="PS50191">
    <property type="entry name" value="CRAL_TRIO"/>
    <property type="match status" value="1"/>
</dbReference>
<dbReference type="AlphaFoldDB" id="A0A183E833"/>
<evidence type="ECO:0000259" key="1">
    <source>
        <dbReference type="PROSITE" id="PS50191"/>
    </source>
</evidence>
<keyword evidence="3" id="KW-1185">Reference proteome</keyword>
<proteinExistence type="predicted"/>
<dbReference type="SUPFAM" id="SSF52087">
    <property type="entry name" value="CRAL/TRIO domain"/>
    <property type="match status" value="1"/>
</dbReference>
<dbReference type="InterPro" id="IPR001251">
    <property type="entry name" value="CRAL-TRIO_dom"/>
</dbReference>
<feature type="domain" description="CRAL-TRIO" evidence="1">
    <location>
        <begin position="1"/>
        <end position="83"/>
    </location>
</feature>
<dbReference type="InterPro" id="IPR053012">
    <property type="entry name" value="ER-organelle_contact"/>
</dbReference>
<dbReference type="GO" id="GO:0012505">
    <property type="term" value="C:endomembrane system"/>
    <property type="evidence" value="ECO:0007669"/>
    <property type="project" value="TreeGrafter"/>
</dbReference>
<dbReference type="Pfam" id="PF00650">
    <property type="entry name" value="CRAL_TRIO"/>
    <property type="match status" value="1"/>
</dbReference>